<organism evidence="3 4">
    <name type="scientific">Stenotrophomonas tumulicola</name>
    <dbReference type="NCBI Taxonomy" id="1685415"/>
    <lineage>
        <taxon>Bacteria</taxon>
        <taxon>Pseudomonadati</taxon>
        <taxon>Pseudomonadota</taxon>
        <taxon>Gammaproteobacteria</taxon>
        <taxon>Lysobacterales</taxon>
        <taxon>Lysobacteraceae</taxon>
        <taxon>Stenotrophomonas</taxon>
    </lineage>
</organism>
<dbReference type="AlphaFoldDB" id="A0A7W3FMM5"/>
<feature type="region of interest" description="Disordered" evidence="1">
    <location>
        <begin position="36"/>
        <end position="59"/>
    </location>
</feature>
<dbReference type="EMBL" id="JACGXS010000004">
    <property type="protein sequence ID" value="MBA8682066.1"/>
    <property type="molecule type" value="Genomic_DNA"/>
</dbReference>
<keyword evidence="2" id="KW-1133">Transmembrane helix</keyword>
<feature type="region of interest" description="Disordered" evidence="1">
    <location>
        <begin position="358"/>
        <end position="384"/>
    </location>
</feature>
<keyword evidence="2" id="KW-0472">Membrane</keyword>
<feature type="compositionally biased region" description="Low complexity" evidence="1">
    <location>
        <begin position="277"/>
        <end position="293"/>
    </location>
</feature>
<feature type="compositionally biased region" description="Polar residues" evidence="1">
    <location>
        <begin position="364"/>
        <end position="378"/>
    </location>
</feature>
<evidence type="ECO:0000313" key="4">
    <source>
        <dbReference type="Proteomes" id="UP000547058"/>
    </source>
</evidence>
<accession>A0A7W3FMM5</accession>
<name>A0A7W3FMM5_9GAMM</name>
<dbReference type="RefSeq" id="WP_182339206.1">
    <property type="nucleotide sequence ID" value="NZ_JACGXS010000004.1"/>
</dbReference>
<feature type="transmembrane region" description="Helical" evidence="2">
    <location>
        <begin position="225"/>
        <end position="250"/>
    </location>
</feature>
<evidence type="ECO:0000313" key="3">
    <source>
        <dbReference type="EMBL" id="MBA8682066.1"/>
    </source>
</evidence>
<feature type="region of interest" description="Disordered" evidence="1">
    <location>
        <begin position="277"/>
        <end position="306"/>
    </location>
</feature>
<gene>
    <name evidence="3" type="ORF">H4O11_09640</name>
</gene>
<feature type="compositionally biased region" description="Basic and acidic residues" evidence="1">
    <location>
        <begin position="38"/>
        <end position="49"/>
    </location>
</feature>
<reference evidence="3 4" key="1">
    <citation type="submission" date="2020-08" db="EMBL/GenBank/DDBJ databases">
        <title>Stenotrophomonas tumulicola JCM 30961.</title>
        <authorList>
            <person name="Deng Y."/>
        </authorList>
    </citation>
    <scope>NUCLEOTIDE SEQUENCE [LARGE SCALE GENOMIC DNA]</scope>
    <source>
        <strain evidence="3 4">JCM 30961</strain>
    </source>
</reference>
<evidence type="ECO:0000256" key="1">
    <source>
        <dbReference type="SAM" id="MobiDB-lite"/>
    </source>
</evidence>
<evidence type="ECO:0000256" key="2">
    <source>
        <dbReference type="SAM" id="Phobius"/>
    </source>
</evidence>
<protein>
    <submittedName>
        <fullName evidence="3">Uncharacterized protein</fullName>
    </submittedName>
</protein>
<dbReference type="Proteomes" id="UP000547058">
    <property type="component" value="Unassembled WGS sequence"/>
</dbReference>
<keyword evidence="4" id="KW-1185">Reference proteome</keyword>
<comment type="caution">
    <text evidence="3">The sequence shown here is derived from an EMBL/GenBank/DDBJ whole genome shotgun (WGS) entry which is preliminary data.</text>
</comment>
<proteinExistence type="predicted"/>
<keyword evidence="2" id="KW-0812">Transmembrane</keyword>
<sequence>MLQINTTSQANIQYLRKELPALAGGSLERQDAAQAARAADHLVREDGGRRTATGAKARPDLAAPAAGALSAVVMPLLPAIHQMQHDNPDGAEVRALADLRAQAYAASHHPSLQGWDGEHALSATLPGGERLALPTRDELLAAKGLLRQAPALENEVDGMSKMSDAALLQGFKSDPRFAYILLMVTMLLKLAASQREQGAAMVTFADKSVQEMGQRMIGAAEERRTGAIVGLAVAATVGAAGVGLGAYAAAKNVKSIRTNEKTANAAQSQAEQVRVANARDAAAAPAGRSATDAQRAAAGDSSLHNQAMKAHTEHTINMTQNGVMQQGGYAISQMSQSTAQIANAEYDVKAADQTRQQEIERNNSDTFKSTSRANNEQQVADDEVRKDSLRKFEAMVQENVDTLAEMIRKI</sequence>